<gene>
    <name evidence="3" type="ORF">F5891DRAFT_1058410</name>
</gene>
<dbReference type="Pfam" id="PF20152">
    <property type="entry name" value="DUF6534"/>
    <property type="match status" value="1"/>
</dbReference>
<evidence type="ECO:0000256" key="1">
    <source>
        <dbReference type="SAM" id="Phobius"/>
    </source>
</evidence>
<evidence type="ECO:0000313" key="3">
    <source>
        <dbReference type="EMBL" id="KAG1895434.1"/>
    </source>
</evidence>
<sequence length="340" mass="37707">MTTASYNGSIASLMTGLGISSIAFLILTAQVWIYFRRHTIRSRENWQSKLLVAIIWMMQAAQMTLTSRIAGIHIVDFEDFPQFIRRVSTEWAIYTGICTLTTSLVHGVFICRVCCLEKSLCGKRRMTVVLIAFCAMEQVFGFLKTISIIFKPSNHTYYTVALWAPPISIGCSAIGDTLIAGTLAYILHSNKSDLPRTNRMITKLIIFCSQTGLVTTVAAFTALGIWAVCSFVIKHLYTCFPMGCLYATCLLANSIARESYLQPQTVHEIDISNISSAHFTKDVRVDLNLNSLSDTKSGHQETLAIEDSLSETKSGHQETLAMEEGRSSDSCTLKTFSSLD</sequence>
<accession>A0AAD4DWJ6</accession>
<keyword evidence="1" id="KW-0472">Membrane</keyword>
<name>A0AAD4DWJ6_9AGAM</name>
<dbReference type="RefSeq" id="XP_041221010.1">
    <property type="nucleotide sequence ID" value="XM_041362795.1"/>
</dbReference>
<dbReference type="PANTHER" id="PTHR40465:SF1">
    <property type="entry name" value="DUF6534 DOMAIN-CONTAINING PROTEIN"/>
    <property type="match status" value="1"/>
</dbReference>
<dbReference type="PANTHER" id="PTHR40465">
    <property type="entry name" value="CHROMOSOME 1, WHOLE GENOME SHOTGUN SEQUENCE"/>
    <property type="match status" value="1"/>
</dbReference>
<feature type="transmembrane region" description="Helical" evidence="1">
    <location>
        <begin position="200"/>
        <end position="226"/>
    </location>
</feature>
<evidence type="ECO:0000259" key="2">
    <source>
        <dbReference type="Pfam" id="PF20152"/>
    </source>
</evidence>
<dbReference type="Proteomes" id="UP001195769">
    <property type="component" value="Unassembled WGS sequence"/>
</dbReference>
<feature type="transmembrane region" description="Helical" evidence="1">
    <location>
        <begin position="50"/>
        <end position="71"/>
    </location>
</feature>
<keyword evidence="1" id="KW-0812">Transmembrane</keyword>
<evidence type="ECO:0000313" key="4">
    <source>
        <dbReference type="Proteomes" id="UP001195769"/>
    </source>
</evidence>
<feature type="domain" description="DUF6534" evidence="2">
    <location>
        <begin position="172"/>
        <end position="258"/>
    </location>
</feature>
<keyword evidence="4" id="KW-1185">Reference proteome</keyword>
<feature type="transmembrane region" description="Helical" evidence="1">
    <location>
        <begin position="6"/>
        <end position="29"/>
    </location>
</feature>
<dbReference type="InterPro" id="IPR045339">
    <property type="entry name" value="DUF6534"/>
</dbReference>
<feature type="transmembrane region" description="Helical" evidence="1">
    <location>
        <begin position="127"/>
        <end position="150"/>
    </location>
</feature>
<organism evidence="3 4">
    <name type="scientific">Suillus fuscotomentosus</name>
    <dbReference type="NCBI Taxonomy" id="1912939"/>
    <lineage>
        <taxon>Eukaryota</taxon>
        <taxon>Fungi</taxon>
        <taxon>Dikarya</taxon>
        <taxon>Basidiomycota</taxon>
        <taxon>Agaricomycotina</taxon>
        <taxon>Agaricomycetes</taxon>
        <taxon>Agaricomycetidae</taxon>
        <taxon>Boletales</taxon>
        <taxon>Suillineae</taxon>
        <taxon>Suillaceae</taxon>
        <taxon>Suillus</taxon>
    </lineage>
</organism>
<comment type="caution">
    <text evidence="3">The sequence shown here is derived from an EMBL/GenBank/DDBJ whole genome shotgun (WGS) entry which is preliminary data.</text>
</comment>
<feature type="transmembrane region" description="Helical" evidence="1">
    <location>
        <begin position="162"/>
        <end position="188"/>
    </location>
</feature>
<dbReference type="EMBL" id="JABBWK010000066">
    <property type="protein sequence ID" value="KAG1895434.1"/>
    <property type="molecule type" value="Genomic_DNA"/>
</dbReference>
<dbReference type="GeneID" id="64657093"/>
<proteinExistence type="predicted"/>
<feature type="transmembrane region" description="Helical" evidence="1">
    <location>
        <begin position="91"/>
        <end position="115"/>
    </location>
</feature>
<keyword evidence="1" id="KW-1133">Transmembrane helix</keyword>
<dbReference type="AlphaFoldDB" id="A0AAD4DWJ6"/>
<protein>
    <recommendedName>
        <fullName evidence="2">DUF6534 domain-containing protein</fullName>
    </recommendedName>
</protein>
<reference evidence="3" key="1">
    <citation type="journal article" date="2020" name="New Phytol.">
        <title>Comparative genomics reveals dynamic genome evolution in host specialist ectomycorrhizal fungi.</title>
        <authorList>
            <person name="Lofgren L.A."/>
            <person name="Nguyen N.H."/>
            <person name="Vilgalys R."/>
            <person name="Ruytinx J."/>
            <person name="Liao H.L."/>
            <person name="Branco S."/>
            <person name="Kuo A."/>
            <person name="LaButti K."/>
            <person name="Lipzen A."/>
            <person name="Andreopoulos W."/>
            <person name="Pangilinan J."/>
            <person name="Riley R."/>
            <person name="Hundley H."/>
            <person name="Na H."/>
            <person name="Barry K."/>
            <person name="Grigoriev I.V."/>
            <person name="Stajich J.E."/>
            <person name="Kennedy P.G."/>
        </authorList>
    </citation>
    <scope>NUCLEOTIDE SEQUENCE</scope>
    <source>
        <strain evidence="3">FC203</strain>
    </source>
</reference>